<keyword evidence="2 6" id="KW-0031">Aminopeptidase</keyword>
<evidence type="ECO:0000256" key="2">
    <source>
        <dbReference type="ARBA" id="ARBA00022438"/>
    </source>
</evidence>
<comment type="similarity">
    <text evidence="1 6">Belongs to the peptidase S46 family.</text>
</comment>
<dbReference type="InterPro" id="IPR009003">
    <property type="entry name" value="Peptidase_S1_PA"/>
</dbReference>
<comment type="function">
    <text evidence="6">Catalyzes the removal of dipeptides from the N-terminus of oligopeptides.</text>
</comment>
<dbReference type="GO" id="GO:0070009">
    <property type="term" value="F:serine-type aminopeptidase activity"/>
    <property type="evidence" value="ECO:0007669"/>
    <property type="project" value="UniProtKB-UniRule"/>
</dbReference>
<dbReference type="GO" id="GO:0006508">
    <property type="term" value="P:proteolysis"/>
    <property type="evidence" value="ECO:0007669"/>
    <property type="project" value="UniProtKB-KW"/>
</dbReference>
<keyword evidence="5 6" id="KW-0378">Hydrolase</keyword>
<evidence type="ECO:0000256" key="4">
    <source>
        <dbReference type="ARBA" id="ARBA00022729"/>
    </source>
</evidence>
<keyword evidence="8" id="KW-1185">Reference proteome</keyword>
<dbReference type="EC" id="3.4.14.-" evidence="6"/>
<gene>
    <name evidence="7" type="ORF">IT774_13960</name>
</gene>
<evidence type="ECO:0000313" key="7">
    <source>
        <dbReference type="EMBL" id="QPG05214.1"/>
    </source>
</evidence>
<name>A0A7S9DWD5_9ALTE</name>
<dbReference type="SUPFAM" id="SSF50494">
    <property type="entry name" value="Trypsin-like serine proteases"/>
    <property type="match status" value="1"/>
</dbReference>
<keyword evidence="3 6" id="KW-0645">Protease</keyword>
<dbReference type="AlphaFoldDB" id="A0A7S9DWD5"/>
<evidence type="ECO:0000256" key="3">
    <source>
        <dbReference type="ARBA" id="ARBA00022670"/>
    </source>
</evidence>
<feature type="signal peptide" evidence="6">
    <location>
        <begin position="1"/>
        <end position="23"/>
    </location>
</feature>
<dbReference type="GO" id="GO:0008239">
    <property type="term" value="F:dipeptidyl-peptidase activity"/>
    <property type="evidence" value="ECO:0007669"/>
    <property type="project" value="UniProtKB-UniRule"/>
</dbReference>
<dbReference type="RefSeq" id="WP_195810305.1">
    <property type="nucleotide sequence ID" value="NZ_CP064795.1"/>
</dbReference>
<reference evidence="7 8" key="1">
    <citation type="submission" date="2020-11" db="EMBL/GenBank/DDBJ databases">
        <title>Complete genome sequence for Salinimonas sp. strain G2-b.</title>
        <authorList>
            <person name="Park S.-J."/>
        </authorList>
    </citation>
    <scope>NUCLEOTIDE SEQUENCE [LARGE SCALE GENOMIC DNA]</scope>
    <source>
        <strain evidence="7 8">G2-b</strain>
    </source>
</reference>
<evidence type="ECO:0000313" key="8">
    <source>
        <dbReference type="Proteomes" id="UP000595095"/>
    </source>
</evidence>
<keyword evidence="6" id="KW-0720">Serine protease</keyword>
<dbReference type="InterPro" id="IPR019500">
    <property type="entry name" value="Pep_S46"/>
</dbReference>
<dbReference type="Proteomes" id="UP000595095">
    <property type="component" value="Chromosome"/>
</dbReference>
<accession>A0A7S9DWD5</accession>
<evidence type="ECO:0000256" key="1">
    <source>
        <dbReference type="ARBA" id="ARBA00010491"/>
    </source>
</evidence>
<protein>
    <recommendedName>
        <fullName evidence="6">Dipeptidyl-peptidase</fullName>
        <ecNumber evidence="6">3.4.14.-</ecNumber>
    </recommendedName>
</protein>
<dbReference type="GO" id="GO:0043171">
    <property type="term" value="P:peptide catabolic process"/>
    <property type="evidence" value="ECO:0007669"/>
    <property type="project" value="UniProtKB-UniRule"/>
</dbReference>
<evidence type="ECO:0000256" key="6">
    <source>
        <dbReference type="RuleBase" id="RU366067"/>
    </source>
</evidence>
<dbReference type="KEGG" id="smaa:IT774_13960"/>
<feature type="chain" id="PRO_5033112988" description="Dipeptidyl-peptidase" evidence="6">
    <location>
        <begin position="24"/>
        <end position="726"/>
    </location>
</feature>
<keyword evidence="4 6" id="KW-0732">Signal</keyword>
<dbReference type="EMBL" id="CP064795">
    <property type="protein sequence ID" value="QPG05214.1"/>
    <property type="molecule type" value="Genomic_DNA"/>
</dbReference>
<dbReference type="PANTHER" id="PTHR38469">
    <property type="entry name" value="PERIPLASMIC PEPTIDASE SUBFAMILY S1B"/>
    <property type="match status" value="1"/>
</dbReference>
<organism evidence="7 8">
    <name type="scientific">Salinimonas marina</name>
    <dbReference type="NCBI Taxonomy" id="2785918"/>
    <lineage>
        <taxon>Bacteria</taxon>
        <taxon>Pseudomonadati</taxon>
        <taxon>Pseudomonadota</taxon>
        <taxon>Gammaproteobacteria</taxon>
        <taxon>Alteromonadales</taxon>
        <taxon>Alteromonadaceae</taxon>
        <taxon>Alteromonas/Salinimonas group</taxon>
        <taxon>Salinimonas</taxon>
    </lineage>
</organism>
<evidence type="ECO:0000256" key="5">
    <source>
        <dbReference type="ARBA" id="ARBA00022801"/>
    </source>
</evidence>
<proteinExistence type="inferred from homology"/>
<dbReference type="Pfam" id="PF10459">
    <property type="entry name" value="Peptidase_S46"/>
    <property type="match status" value="1"/>
</dbReference>
<sequence>MKLNRVLKVVPALSLLICNVAQANEGMWQPHQLEDISSKLKQAGLKLDPADMANLNQFPMNAIISLGGCTASFLSDQGLVVTNHHCAYGSIQYNSSEENNLIEKGFVAPQKDAELPAAPGSRVYVTESLTNVTDKITGSIDASVAGEAFYNKIENNQKKLVAECETSQDYRCEVYSYHGGAEYFLIKQLAIRDVRLVYAPSASIGKFGGDTDNWMWPRHTGDWAFYRAYVNKDGKPADYSKDNVPFEPDAFLKVNASGVAKDDYVMVLGYPGRTNRYRTALEVENQFTWVYPTAKQYREQYIDVIKQNAPAGSDARIKYESTLAGLANYAKNYGSMIQSYNQGDMLARKQNELEALQAWITSSDARKAKYGEALEDLNTLLEGGYEHQQRDLIMSYMARTNMMSVAKRLYRLAHEKAKPDAERKQGYQERDMNRFSQGMKRVNRRYDPTVDKAVLAHFIEHYTSFPDSQRNTTFDAFFGLDNGYDASAVKAQLDSMHSQTELDNEAVRLAWMDKPVEAFKASDDPYIQFAVSQYDYDKALEKQEDKLSGELLRARPAFMEAMIAFKRSKGEPVYADANGSLRITYGNVKGYSPQDGLEAKPFTTLEGMLAKYVEGDDEFDLPQKVRTAIANQQYGDYVNPQLGSVPVNYLSTVDITGGNSGSPTLNAKGEFVGLVFDTVYEAIIADWDYDPKVNRAIHTSVPFMLWTMKHIDGADNILDEMTIVEK</sequence>
<dbReference type="PANTHER" id="PTHR38469:SF1">
    <property type="entry name" value="PERIPLASMIC PEPTIDASE SUBFAMILY S1B"/>
    <property type="match status" value="1"/>
</dbReference>